<dbReference type="Proteomes" id="UP000294682">
    <property type="component" value="Unassembled WGS sequence"/>
</dbReference>
<dbReference type="GO" id="GO:0003700">
    <property type="term" value="F:DNA-binding transcription factor activity"/>
    <property type="evidence" value="ECO:0007669"/>
    <property type="project" value="InterPro"/>
</dbReference>
<keyword evidence="2" id="KW-0238">DNA-binding</keyword>
<name>A0A9X8Y7E7_9FIRM</name>
<dbReference type="SMART" id="SM00866">
    <property type="entry name" value="UTRA"/>
    <property type="match status" value="1"/>
</dbReference>
<dbReference type="RefSeq" id="WP_165873217.1">
    <property type="nucleotide sequence ID" value="NZ_SLUK01000012.1"/>
</dbReference>
<dbReference type="InterPro" id="IPR028978">
    <property type="entry name" value="Chorismate_lyase_/UTRA_dom_sf"/>
</dbReference>
<comment type="caution">
    <text evidence="5">The sequence shown here is derived from an EMBL/GenBank/DDBJ whole genome shotgun (WGS) entry which is preliminary data.</text>
</comment>
<keyword evidence="3" id="KW-0804">Transcription</keyword>
<dbReference type="PANTHER" id="PTHR44846:SF1">
    <property type="entry name" value="MANNOSYL-D-GLYCERATE TRANSPORT_METABOLISM SYSTEM REPRESSOR MNGR-RELATED"/>
    <property type="match status" value="1"/>
</dbReference>
<dbReference type="PRINTS" id="PR00035">
    <property type="entry name" value="HTHGNTR"/>
</dbReference>
<feature type="domain" description="HTH gntR-type" evidence="4">
    <location>
        <begin position="7"/>
        <end position="75"/>
    </location>
</feature>
<dbReference type="Gene3D" id="3.40.1410.10">
    <property type="entry name" value="Chorismate lyase-like"/>
    <property type="match status" value="1"/>
</dbReference>
<evidence type="ECO:0000259" key="4">
    <source>
        <dbReference type="PROSITE" id="PS50949"/>
    </source>
</evidence>
<sequence length="237" mass="27734">MSMEENGYRYSELLSRLREKIQSGEWEEGRKLPTERELSEEYGVSRATVRKALDILEQRGQVYRKQGKGTFVKNKPFDHKLSKSYSLREELRRRGIRCTVKILEFSLIYPDSEVCSRLNVTKERRVIRLRRLFYADMVPFALDTTYLPHDLFSEATPEQIDQNGLYNTFARMGLSISRAVETIRGARLREDEARLLHIEPDVTVMQKSRVAYDGARAIEFSDGVVRSDFFSYTVELR</sequence>
<dbReference type="InterPro" id="IPR036390">
    <property type="entry name" value="WH_DNA-bd_sf"/>
</dbReference>
<dbReference type="Pfam" id="PF00392">
    <property type="entry name" value="GntR"/>
    <property type="match status" value="1"/>
</dbReference>
<dbReference type="SUPFAM" id="SSF64288">
    <property type="entry name" value="Chorismate lyase-like"/>
    <property type="match status" value="1"/>
</dbReference>
<organism evidence="5 6">
    <name type="scientific">Harryflintia acetispora</name>
    <dbReference type="NCBI Taxonomy" id="1849041"/>
    <lineage>
        <taxon>Bacteria</taxon>
        <taxon>Bacillati</taxon>
        <taxon>Bacillota</taxon>
        <taxon>Clostridia</taxon>
        <taxon>Eubacteriales</taxon>
        <taxon>Oscillospiraceae</taxon>
        <taxon>Harryflintia</taxon>
    </lineage>
</organism>
<dbReference type="GO" id="GO:0045892">
    <property type="term" value="P:negative regulation of DNA-templated transcription"/>
    <property type="evidence" value="ECO:0007669"/>
    <property type="project" value="TreeGrafter"/>
</dbReference>
<proteinExistence type="predicted"/>
<dbReference type="Pfam" id="PF07702">
    <property type="entry name" value="UTRA"/>
    <property type="match status" value="1"/>
</dbReference>
<evidence type="ECO:0000256" key="2">
    <source>
        <dbReference type="ARBA" id="ARBA00023125"/>
    </source>
</evidence>
<dbReference type="CDD" id="cd07377">
    <property type="entry name" value="WHTH_GntR"/>
    <property type="match status" value="1"/>
</dbReference>
<accession>A0A9X8Y7E7</accession>
<evidence type="ECO:0000313" key="6">
    <source>
        <dbReference type="Proteomes" id="UP000294682"/>
    </source>
</evidence>
<dbReference type="InterPro" id="IPR011663">
    <property type="entry name" value="UTRA"/>
</dbReference>
<protein>
    <submittedName>
        <fullName evidence="5">GntR family transcriptional regulator</fullName>
    </submittedName>
</protein>
<gene>
    <name evidence="5" type="ORF">EDD78_11247</name>
</gene>
<evidence type="ECO:0000256" key="1">
    <source>
        <dbReference type="ARBA" id="ARBA00023015"/>
    </source>
</evidence>
<dbReference type="GO" id="GO:0003677">
    <property type="term" value="F:DNA binding"/>
    <property type="evidence" value="ECO:0007669"/>
    <property type="project" value="UniProtKB-KW"/>
</dbReference>
<dbReference type="InterPro" id="IPR000524">
    <property type="entry name" value="Tscrpt_reg_HTH_GntR"/>
</dbReference>
<dbReference type="SUPFAM" id="SSF46785">
    <property type="entry name" value="Winged helix' DNA-binding domain"/>
    <property type="match status" value="1"/>
</dbReference>
<dbReference type="SMART" id="SM00345">
    <property type="entry name" value="HTH_GNTR"/>
    <property type="match status" value="1"/>
</dbReference>
<dbReference type="FunFam" id="1.10.10.10:FF:000079">
    <property type="entry name" value="GntR family transcriptional regulator"/>
    <property type="match status" value="1"/>
</dbReference>
<reference evidence="5 6" key="1">
    <citation type="submission" date="2019-03" db="EMBL/GenBank/DDBJ databases">
        <title>Genomic Encyclopedia of Type Strains, Phase IV (KMG-IV): sequencing the most valuable type-strain genomes for metagenomic binning, comparative biology and taxonomic classification.</title>
        <authorList>
            <person name="Goeker M."/>
        </authorList>
    </citation>
    <scope>NUCLEOTIDE SEQUENCE [LARGE SCALE GENOMIC DNA]</scope>
    <source>
        <strain evidence="5 6">DSM 100433</strain>
    </source>
</reference>
<dbReference type="InterPro" id="IPR050679">
    <property type="entry name" value="Bact_HTH_transcr_reg"/>
</dbReference>
<keyword evidence="6" id="KW-1185">Reference proteome</keyword>
<keyword evidence="1" id="KW-0805">Transcription regulation</keyword>
<dbReference type="EMBL" id="SLUK01000012">
    <property type="protein sequence ID" value="TCL41877.1"/>
    <property type="molecule type" value="Genomic_DNA"/>
</dbReference>
<dbReference type="PANTHER" id="PTHR44846">
    <property type="entry name" value="MANNOSYL-D-GLYCERATE TRANSPORT/METABOLISM SYSTEM REPRESSOR MNGR-RELATED"/>
    <property type="match status" value="1"/>
</dbReference>
<evidence type="ECO:0000313" key="5">
    <source>
        <dbReference type="EMBL" id="TCL41877.1"/>
    </source>
</evidence>
<dbReference type="PROSITE" id="PS50949">
    <property type="entry name" value="HTH_GNTR"/>
    <property type="match status" value="1"/>
</dbReference>
<dbReference type="InterPro" id="IPR036388">
    <property type="entry name" value="WH-like_DNA-bd_sf"/>
</dbReference>
<dbReference type="AlphaFoldDB" id="A0A9X8Y7E7"/>
<evidence type="ECO:0000256" key="3">
    <source>
        <dbReference type="ARBA" id="ARBA00023163"/>
    </source>
</evidence>
<dbReference type="Gene3D" id="1.10.10.10">
    <property type="entry name" value="Winged helix-like DNA-binding domain superfamily/Winged helix DNA-binding domain"/>
    <property type="match status" value="1"/>
</dbReference>